<gene>
    <name evidence="1" type="ORF">BGCPKDLD_5182</name>
</gene>
<evidence type="ECO:0000313" key="1">
    <source>
        <dbReference type="EMBL" id="GJE78565.1"/>
    </source>
</evidence>
<organism evidence="1 2">
    <name type="scientific">Methylorubrum suomiense</name>
    <dbReference type="NCBI Taxonomy" id="144191"/>
    <lineage>
        <taxon>Bacteria</taxon>
        <taxon>Pseudomonadati</taxon>
        <taxon>Pseudomonadota</taxon>
        <taxon>Alphaproteobacteria</taxon>
        <taxon>Hyphomicrobiales</taxon>
        <taxon>Methylobacteriaceae</taxon>
        <taxon>Methylorubrum</taxon>
    </lineage>
</organism>
<dbReference type="EMBL" id="BPRE01000028">
    <property type="protein sequence ID" value="GJE78565.1"/>
    <property type="molecule type" value="Genomic_DNA"/>
</dbReference>
<comment type="caution">
    <text evidence="1">The sequence shown here is derived from an EMBL/GenBank/DDBJ whole genome shotgun (WGS) entry which is preliminary data.</text>
</comment>
<proteinExistence type="predicted"/>
<name>A0ABQ4V3K2_9HYPH</name>
<evidence type="ECO:0000313" key="2">
    <source>
        <dbReference type="Proteomes" id="UP001055093"/>
    </source>
</evidence>
<reference evidence="1" key="2">
    <citation type="submission" date="2021-08" db="EMBL/GenBank/DDBJ databases">
        <authorList>
            <person name="Tani A."/>
            <person name="Ola A."/>
            <person name="Ogura Y."/>
            <person name="Katsura K."/>
            <person name="Hayashi T."/>
        </authorList>
    </citation>
    <scope>NUCLEOTIDE SEQUENCE</scope>
    <source>
        <strain evidence="1">DSM 14458</strain>
    </source>
</reference>
<accession>A0ABQ4V3K2</accession>
<protein>
    <submittedName>
        <fullName evidence="1">Uncharacterized protein</fullName>
    </submittedName>
</protein>
<reference evidence="1" key="1">
    <citation type="journal article" date="2021" name="Front. Microbiol.">
        <title>Comprehensive Comparative Genomics and Phenotyping of Methylobacterium Species.</title>
        <authorList>
            <person name="Alessa O."/>
            <person name="Ogura Y."/>
            <person name="Fujitani Y."/>
            <person name="Takami H."/>
            <person name="Hayashi T."/>
            <person name="Sahin N."/>
            <person name="Tani A."/>
        </authorList>
    </citation>
    <scope>NUCLEOTIDE SEQUENCE</scope>
    <source>
        <strain evidence="1">DSM 14458</strain>
    </source>
</reference>
<sequence>MGYIIAGANLTNTEKPAVAYQAETATEALQKVQELERDGYHVRTSTSEGEDLSLTTLMSRIGCEEVR</sequence>
<dbReference type="Proteomes" id="UP001055093">
    <property type="component" value="Unassembled WGS sequence"/>
</dbReference>
<dbReference type="RefSeq" id="WP_238308894.1">
    <property type="nucleotide sequence ID" value="NZ_BPRE01000028.1"/>
</dbReference>
<keyword evidence="2" id="KW-1185">Reference proteome</keyword>